<evidence type="ECO:0000313" key="7">
    <source>
        <dbReference type="Proteomes" id="UP000002640"/>
    </source>
</evidence>
<evidence type="ECO:0000256" key="5">
    <source>
        <dbReference type="SAM" id="SignalP"/>
    </source>
</evidence>
<dbReference type="GeneID" id="20648402"/>
<feature type="chain" id="PRO_5003473517" description="Necrosis inducing-like protein NPP1 type" evidence="5">
    <location>
        <begin position="20"/>
        <end position="165"/>
    </location>
</feature>
<evidence type="ECO:0000256" key="2">
    <source>
        <dbReference type="ARBA" id="ARBA00009520"/>
    </source>
</evidence>
<dbReference type="Pfam" id="PF05630">
    <property type="entry name" value="NPP1"/>
    <property type="match status" value="1"/>
</dbReference>
<keyword evidence="5" id="KW-0732">Signal</keyword>
<dbReference type="EMBL" id="JH159171">
    <property type="protein sequence ID" value="EGZ04991.1"/>
    <property type="molecule type" value="Genomic_DNA"/>
</dbReference>
<dbReference type="Proteomes" id="UP000002640">
    <property type="component" value="Unassembled WGS sequence"/>
</dbReference>
<gene>
    <name evidence="6" type="ORF">PHYSODRAFT_342831</name>
</gene>
<organism evidence="6 7">
    <name type="scientific">Phytophthora sojae (strain P6497)</name>
    <name type="common">Soybean stem and root rot agent</name>
    <name type="synonym">Phytophthora megasperma f. sp. glycines</name>
    <dbReference type="NCBI Taxonomy" id="1094619"/>
    <lineage>
        <taxon>Eukaryota</taxon>
        <taxon>Sar</taxon>
        <taxon>Stramenopiles</taxon>
        <taxon>Oomycota</taxon>
        <taxon>Peronosporomycetes</taxon>
        <taxon>Peronosporales</taxon>
        <taxon>Peronosporaceae</taxon>
        <taxon>Phytophthora</taxon>
    </lineage>
</organism>
<proteinExistence type="inferred from homology"/>
<dbReference type="STRING" id="1094619.G5AHS0"/>
<evidence type="ECO:0000256" key="4">
    <source>
        <dbReference type="ARBA" id="ARBA00023026"/>
    </source>
</evidence>
<accession>G5AHS0</accession>
<dbReference type="SMR" id="G5AHS0"/>
<keyword evidence="7" id="KW-1185">Reference proteome</keyword>
<dbReference type="GO" id="GO:0005576">
    <property type="term" value="C:extracellular region"/>
    <property type="evidence" value="ECO:0007669"/>
    <property type="project" value="UniProtKB-SubCell"/>
</dbReference>
<dbReference type="InParanoid" id="G5AHS0"/>
<dbReference type="KEGG" id="psoj:PHYSODRAFT_342831"/>
<evidence type="ECO:0000256" key="1">
    <source>
        <dbReference type="ARBA" id="ARBA00004613"/>
    </source>
</evidence>
<dbReference type="InterPro" id="IPR008701">
    <property type="entry name" value="NPP1"/>
</dbReference>
<dbReference type="AlphaFoldDB" id="G5AHS0"/>
<name>G5AHS0_PHYSP</name>
<reference evidence="6 7" key="1">
    <citation type="journal article" date="2006" name="Science">
        <title>Phytophthora genome sequences uncover evolutionary origins and mechanisms of pathogenesis.</title>
        <authorList>
            <person name="Tyler B.M."/>
            <person name="Tripathy S."/>
            <person name="Zhang X."/>
            <person name="Dehal P."/>
            <person name="Jiang R.H."/>
            <person name="Aerts A."/>
            <person name="Arredondo F.D."/>
            <person name="Baxter L."/>
            <person name="Bensasson D."/>
            <person name="Beynon J.L."/>
            <person name="Chapman J."/>
            <person name="Damasceno C.M."/>
            <person name="Dorrance A.E."/>
            <person name="Dou D."/>
            <person name="Dickerman A.W."/>
            <person name="Dubchak I.L."/>
            <person name="Garbelotto M."/>
            <person name="Gijzen M."/>
            <person name="Gordon S.G."/>
            <person name="Govers F."/>
            <person name="Grunwald N.J."/>
            <person name="Huang W."/>
            <person name="Ivors K.L."/>
            <person name="Jones R.W."/>
            <person name="Kamoun S."/>
            <person name="Krampis K."/>
            <person name="Lamour K.H."/>
            <person name="Lee M.K."/>
            <person name="McDonald W.H."/>
            <person name="Medina M."/>
            <person name="Meijer H.J."/>
            <person name="Nordberg E.K."/>
            <person name="Maclean D.J."/>
            <person name="Ospina-Giraldo M.D."/>
            <person name="Morris P.F."/>
            <person name="Phuntumart V."/>
            <person name="Putnam N.H."/>
            <person name="Rash S."/>
            <person name="Rose J.K."/>
            <person name="Sakihama Y."/>
            <person name="Salamov A.A."/>
            <person name="Savidor A."/>
            <person name="Scheuring C.F."/>
            <person name="Smith B.M."/>
            <person name="Sobral B.W."/>
            <person name="Terry A."/>
            <person name="Torto-Alalibo T.A."/>
            <person name="Win J."/>
            <person name="Xu Z."/>
            <person name="Zhang H."/>
            <person name="Grigoriev I.V."/>
            <person name="Rokhsar D.S."/>
            <person name="Boore J.L."/>
        </authorList>
    </citation>
    <scope>NUCLEOTIDE SEQUENCE [LARGE SCALE GENOMIC DNA]</scope>
    <source>
        <strain evidence="6 7">P6497</strain>
    </source>
</reference>
<evidence type="ECO:0000256" key="3">
    <source>
        <dbReference type="ARBA" id="ARBA00022525"/>
    </source>
</evidence>
<dbReference type="PANTHER" id="PTHR33657:SF8">
    <property type="entry name" value="DOMAIN PROTEIN, PUTATIVE (AFU_ORTHOLOGUE AFUA_5G00600)-RELATED"/>
    <property type="match status" value="1"/>
</dbReference>
<sequence length="165" mass="17694">MHFRMLVVVFTATFLAVDGISIDHDKVKPHAQPEPVTIAEKAGVKFKPRMSIREGCASYPAVNEAGETSGGLKGSGGSPGCEGSPFGSQVYGRAAWHNDLYAIVYAWYFPKGFSGPSPSRRHNWSSAVVGLDNPDVATPKIMGLLLSNSANSMLVNHQIANDFKT</sequence>
<comment type="similarity">
    <text evidence="2">Belongs to the Necrosis inducing protein (NPP1) family.</text>
</comment>
<keyword evidence="3" id="KW-0964">Secreted</keyword>
<feature type="signal peptide" evidence="5">
    <location>
        <begin position="1"/>
        <end position="19"/>
    </location>
</feature>
<dbReference type="OMA" id="REGCASY"/>
<dbReference type="RefSeq" id="XP_009539621.1">
    <property type="nucleotide sequence ID" value="XM_009541326.1"/>
</dbReference>
<keyword evidence="4" id="KW-0843">Virulence</keyword>
<evidence type="ECO:0000313" key="6">
    <source>
        <dbReference type="EMBL" id="EGZ04991.1"/>
    </source>
</evidence>
<comment type="subcellular location">
    <subcellularLocation>
        <location evidence="1">Secreted</location>
    </subcellularLocation>
</comment>
<protein>
    <recommendedName>
        <fullName evidence="8">Necrosis inducing-like protein NPP1 type</fullName>
    </recommendedName>
</protein>
<evidence type="ECO:0008006" key="8">
    <source>
        <dbReference type="Google" id="ProtNLM"/>
    </source>
</evidence>
<dbReference type="PANTHER" id="PTHR33657">
    <property type="entry name" value="DOMAIN PROTEIN, PUTATIVE (AFU_ORTHOLOGUE AFUA_5G00600)-RELATED"/>
    <property type="match status" value="1"/>
</dbReference>